<evidence type="ECO:0000313" key="2">
    <source>
        <dbReference type="Proteomes" id="UP000011744"/>
    </source>
</evidence>
<keyword evidence="2" id="KW-1185">Reference proteome</keyword>
<dbReference type="Proteomes" id="UP000011744">
    <property type="component" value="Unassembled WGS sequence"/>
</dbReference>
<evidence type="ECO:0000313" key="1">
    <source>
        <dbReference type="EMBL" id="EME67546.1"/>
    </source>
</evidence>
<dbReference type="AlphaFoldDB" id="M2Y397"/>
<name>M2Y397_9PROT</name>
<protein>
    <submittedName>
        <fullName evidence="1">Uncharacterized protein</fullName>
    </submittedName>
</protein>
<organism evidence="1 2">
    <name type="scientific">Paramagnetospirillum caucaseum</name>
    <dbReference type="NCBI Taxonomy" id="1244869"/>
    <lineage>
        <taxon>Bacteria</taxon>
        <taxon>Pseudomonadati</taxon>
        <taxon>Pseudomonadota</taxon>
        <taxon>Alphaproteobacteria</taxon>
        <taxon>Rhodospirillales</taxon>
        <taxon>Magnetospirillaceae</taxon>
        <taxon>Paramagnetospirillum</taxon>
    </lineage>
</organism>
<gene>
    <name evidence="1" type="ORF">H261_22963</name>
</gene>
<proteinExistence type="predicted"/>
<accession>M2Y397</accession>
<reference evidence="1 2" key="1">
    <citation type="journal article" date="2014" name="Genome Announc.">
        <title>Draft Genome Sequence of Magnetospirillum sp. Strain SO-1, a Freshwater Magnetotactic Bacterium Isolated from the Ol'khovka River, Russia.</title>
        <authorList>
            <person name="Grouzdev D.S."/>
            <person name="Dziuba M.V."/>
            <person name="Sukhacheva M.S."/>
            <person name="Mardanov A.V."/>
            <person name="Beletskiy A.V."/>
            <person name="Kuznetsov B.B."/>
            <person name="Skryabin K.G."/>
        </authorList>
    </citation>
    <scope>NUCLEOTIDE SEQUENCE [LARGE SCALE GENOMIC DNA]</scope>
    <source>
        <strain evidence="1 2">SO-1</strain>
    </source>
</reference>
<comment type="caution">
    <text evidence="1">The sequence shown here is derived from an EMBL/GenBank/DDBJ whole genome shotgun (WGS) entry which is preliminary data.</text>
</comment>
<sequence length="61" mass="7011">MRANMLTPVERDFLMSMFDRLAFTNTMTEKQCHWLLSILERTATKNLKTAKSGPGHATDRP</sequence>
<dbReference type="EMBL" id="AONQ01000151">
    <property type="protein sequence ID" value="EME67546.1"/>
    <property type="molecule type" value="Genomic_DNA"/>
</dbReference>